<protein>
    <submittedName>
        <fullName evidence="1">Uncharacterized protein</fullName>
    </submittedName>
</protein>
<proteinExistence type="predicted"/>
<evidence type="ECO:0000313" key="2">
    <source>
        <dbReference type="Proteomes" id="UP001163324"/>
    </source>
</evidence>
<gene>
    <name evidence="1" type="ORF">N3K66_002949</name>
</gene>
<comment type="caution">
    <text evidence="1">The sequence shown here is derived from an EMBL/GenBank/DDBJ whole genome shotgun (WGS) entry which is preliminary data.</text>
</comment>
<evidence type="ECO:0000313" key="1">
    <source>
        <dbReference type="EMBL" id="KAI9901132.1"/>
    </source>
</evidence>
<keyword evidence="2" id="KW-1185">Reference proteome</keyword>
<organism evidence="1 2">
    <name type="scientific">Trichothecium roseum</name>
    <dbReference type="NCBI Taxonomy" id="47278"/>
    <lineage>
        <taxon>Eukaryota</taxon>
        <taxon>Fungi</taxon>
        <taxon>Dikarya</taxon>
        <taxon>Ascomycota</taxon>
        <taxon>Pezizomycotina</taxon>
        <taxon>Sordariomycetes</taxon>
        <taxon>Hypocreomycetidae</taxon>
        <taxon>Hypocreales</taxon>
        <taxon>Hypocreales incertae sedis</taxon>
        <taxon>Trichothecium</taxon>
    </lineage>
</organism>
<dbReference type="Proteomes" id="UP001163324">
    <property type="component" value="Chromosome 3"/>
</dbReference>
<dbReference type="EMBL" id="CM047942">
    <property type="protein sequence ID" value="KAI9901132.1"/>
    <property type="molecule type" value="Genomic_DNA"/>
</dbReference>
<name>A0ACC0V6M8_9HYPO</name>
<accession>A0ACC0V6M8</accession>
<sequence>MFSALSTILLAGTALSAPTPRAAAADSCVKRSQDMDLWSVDKFDFHASYTFSTPAHQNSWGYVNFTLGNPAVPASRPVCAAESNWLNDFFYGGGQVYACDTGDDGTTSATWSFSRPSGELRVNQTWECVDEGGRFEARGGVVLNLTCEEKEWTNPDWHQGSIYSTRNIDCNVVDAQAPVEEMSTVMRRV</sequence>
<reference evidence="1" key="1">
    <citation type="submission" date="2022-10" db="EMBL/GenBank/DDBJ databases">
        <title>Complete Genome of Trichothecium roseum strain YXFP-22015, a Plant Pathogen Isolated from Citrus.</title>
        <authorList>
            <person name="Wang Y."/>
            <person name="Zhu L."/>
        </authorList>
    </citation>
    <scope>NUCLEOTIDE SEQUENCE</scope>
    <source>
        <strain evidence="1">YXFP-22015</strain>
    </source>
</reference>